<dbReference type="Gene3D" id="1.10.357.10">
    <property type="entry name" value="Tetracycline Repressor, domain 2"/>
    <property type="match status" value="1"/>
</dbReference>
<comment type="caution">
    <text evidence="4">The sequence shown here is derived from an EMBL/GenBank/DDBJ whole genome shotgun (WGS) entry which is preliminary data.</text>
</comment>
<accession>A0A2W2B468</accession>
<dbReference type="AlphaFoldDB" id="A0A2W2B468"/>
<keyword evidence="5" id="KW-1185">Reference proteome</keyword>
<protein>
    <submittedName>
        <fullName evidence="4">TetR/AcrR family transcriptional regulator</fullName>
    </submittedName>
</protein>
<keyword evidence="1 2" id="KW-0238">DNA-binding</keyword>
<name>A0A2W2B468_9BACT</name>
<dbReference type="Proteomes" id="UP000248745">
    <property type="component" value="Unassembled WGS sequence"/>
</dbReference>
<dbReference type="EMBL" id="QKTW01000027">
    <property type="protein sequence ID" value="PZF71049.1"/>
    <property type="molecule type" value="Genomic_DNA"/>
</dbReference>
<evidence type="ECO:0000256" key="1">
    <source>
        <dbReference type="ARBA" id="ARBA00023125"/>
    </source>
</evidence>
<proteinExistence type="predicted"/>
<feature type="DNA-binding region" description="H-T-H motif" evidence="2">
    <location>
        <begin position="21"/>
        <end position="40"/>
    </location>
</feature>
<dbReference type="InterPro" id="IPR009057">
    <property type="entry name" value="Homeodomain-like_sf"/>
</dbReference>
<dbReference type="SUPFAM" id="SSF46689">
    <property type="entry name" value="Homeodomain-like"/>
    <property type="match status" value="1"/>
</dbReference>
<dbReference type="Pfam" id="PF00440">
    <property type="entry name" value="TetR_N"/>
    <property type="match status" value="1"/>
</dbReference>
<reference evidence="4 5" key="1">
    <citation type="submission" date="2018-06" db="EMBL/GenBank/DDBJ databases">
        <title>Mucibacter soli gen. nov., sp. nov., a new member of the family Chitinophagaceae producing mucin.</title>
        <authorList>
            <person name="Kim M.-K."/>
            <person name="Park S."/>
            <person name="Kim T.-S."/>
            <person name="Joung Y."/>
            <person name="Han J.-H."/>
            <person name="Kim S.B."/>
        </authorList>
    </citation>
    <scope>NUCLEOTIDE SEQUENCE [LARGE SCALE GENOMIC DNA]</scope>
    <source>
        <strain evidence="4 5">R1-15</strain>
    </source>
</reference>
<evidence type="ECO:0000256" key="2">
    <source>
        <dbReference type="PROSITE-ProRule" id="PRU00335"/>
    </source>
</evidence>
<dbReference type="PROSITE" id="PS50977">
    <property type="entry name" value="HTH_TETR_2"/>
    <property type="match status" value="1"/>
</dbReference>
<sequence>MTNQAIIDSAISILNEDFSAPLDRIADKAGLNRRTLHRYFKDRSELIDACMNDMMQTWQRAMLAAYNSTTDPVGQLEQMLYAGIDCGVKYAFLNKLYSQPVKPIDTSNKDYQAYELAKDKWFSIVPKLHRKKIISNKLSAPWIRLLFTNMIITTIEALRSGDIAANDIKKLAWYSFSRSIGIDQDA</sequence>
<organism evidence="4 5">
    <name type="scientific">Taibaiella soli</name>
    <dbReference type="NCBI Taxonomy" id="1649169"/>
    <lineage>
        <taxon>Bacteria</taxon>
        <taxon>Pseudomonadati</taxon>
        <taxon>Bacteroidota</taxon>
        <taxon>Chitinophagia</taxon>
        <taxon>Chitinophagales</taxon>
        <taxon>Chitinophagaceae</taxon>
        <taxon>Taibaiella</taxon>
    </lineage>
</organism>
<evidence type="ECO:0000259" key="3">
    <source>
        <dbReference type="PROSITE" id="PS50977"/>
    </source>
</evidence>
<dbReference type="InterPro" id="IPR001647">
    <property type="entry name" value="HTH_TetR"/>
</dbReference>
<dbReference type="RefSeq" id="WP_111000783.1">
    <property type="nucleotide sequence ID" value="NZ_QKTW01000027.1"/>
</dbReference>
<dbReference type="GO" id="GO:0003677">
    <property type="term" value="F:DNA binding"/>
    <property type="evidence" value="ECO:0007669"/>
    <property type="project" value="UniProtKB-UniRule"/>
</dbReference>
<feature type="domain" description="HTH tetR-type" evidence="3">
    <location>
        <begin position="1"/>
        <end position="58"/>
    </location>
</feature>
<gene>
    <name evidence="4" type="ORF">DN068_20335</name>
</gene>
<evidence type="ECO:0000313" key="5">
    <source>
        <dbReference type="Proteomes" id="UP000248745"/>
    </source>
</evidence>
<dbReference type="OrthoDB" id="9795011at2"/>
<evidence type="ECO:0000313" key="4">
    <source>
        <dbReference type="EMBL" id="PZF71049.1"/>
    </source>
</evidence>